<organism evidence="1 2">
    <name type="scientific">Paenibacillus oryzae</name>
    <dbReference type="NCBI Taxonomy" id="1844972"/>
    <lineage>
        <taxon>Bacteria</taxon>
        <taxon>Bacillati</taxon>
        <taxon>Bacillota</taxon>
        <taxon>Bacilli</taxon>
        <taxon>Bacillales</taxon>
        <taxon>Paenibacillaceae</taxon>
        <taxon>Paenibacillus</taxon>
    </lineage>
</organism>
<evidence type="ECO:0000313" key="1">
    <source>
        <dbReference type="EMBL" id="OBR66351.1"/>
    </source>
</evidence>
<proteinExistence type="predicted"/>
<protein>
    <submittedName>
        <fullName evidence="1">Uncharacterized protein</fullName>
    </submittedName>
</protein>
<comment type="caution">
    <text evidence="1">The sequence shown here is derived from an EMBL/GenBank/DDBJ whole genome shotgun (WGS) entry which is preliminary data.</text>
</comment>
<gene>
    <name evidence="1" type="ORF">A7K91_24330</name>
</gene>
<dbReference type="AlphaFoldDB" id="A0A1A5YL56"/>
<evidence type="ECO:0000313" key="2">
    <source>
        <dbReference type="Proteomes" id="UP000092024"/>
    </source>
</evidence>
<dbReference type="EMBL" id="LYPA01000047">
    <property type="protein sequence ID" value="OBR66351.1"/>
    <property type="molecule type" value="Genomic_DNA"/>
</dbReference>
<sequence>MATVMKLFIWRVIPIKRCARRIVGRNSRFAGSSGSIVLEAAIVMPLILLALLAFSLLISLCAAQMALQSAASQSLLQLSAHIRPVELALEEIGKNKGEAEEAVRPKKELPEWSEAAAGAAEWLPEPFGEVFSSGLRGDWGPARDIAATELGRSIMEPFIRRQANPYLLKPEAISLLRLTLPDLQKKEKPYAGIALTYEYPIAVPLLGKRIQLQAYAYERVWVSDALAAAYGASNNEEDPFFLQIVSINPSPVRPGRKATVVALTEPGKTISLGVMYKSGASKARNLGDATADENGYISWTWHVSGNTTPGVWEVTATAADGGGEKKMHFLVEKKQADGTEEN</sequence>
<dbReference type="Proteomes" id="UP000092024">
    <property type="component" value="Unassembled WGS sequence"/>
</dbReference>
<reference evidence="1 2" key="1">
    <citation type="submission" date="2016-05" db="EMBL/GenBank/DDBJ databases">
        <title>Paenibacillus oryzae. sp. nov., isolated from the rice root.</title>
        <authorList>
            <person name="Zhang J."/>
            <person name="Zhang X."/>
        </authorList>
    </citation>
    <scope>NUCLEOTIDE SEQUENCE [LARGE SCALE GENOMIC DNA]</scope>
    <source>
        <strain evidence="1 2">1DrF-4</strain>
    </source>
</reference>
<keyword evidence="2" id="KW-1185">Reference proteome</keyword>
<name>A0A1A5YL56_9BACL</name>
<dbReference type="STRING" id="1844972.A7K91_24330"/>
<accession>A0A1A5YL56</accession>